<evidence type="ECO:0000313" key="2">
    <source>
        <dbReference type="EMBL" id="GMR51401.1"/>
    </source>
</evidence>
<keyword evidence="3" id="KW-1185">Reference proteome</keyword>
<reference evidence="3" key="1">
    <citation type="submission" date="2022-10" db="EMBL/GenBank/DDBJ databases">
        <title>Genome assembly of Pristionchus species.</title>
        <authorList>
            <person name="Yoshida K."/>
            <person name="Sommer R.J."/>
        </authorList>
    </citation>
    <scope>NUCLEOTIDE SEQUENCE [LARGE SCALE GENOMIC DNA]</scope>
    <source>
        <strain evidence="3">RS5460</strain>
    </source>
</reference>
<dbReference type="EMBL" id="BTRK01000005">
    <property type="protein sequence ID" value="GMR51401.1"/>
    <property type="molecule type" value="Genomic_DNA"/>
</dbReference>
<keyword evidence="1" id="KW-1133">Transmembrane helix</keyword>
<keyword evidence="1" id="KW-0812">Transmembrane</keyword>
<feature type="transmembrane region" description="Helical" evidence="1">
    <location>
        <begin position="27"/>
        <end position="49"/>
    </location>
</feature>
<evidence type="ECO:0008006" key="4">
    <source>
        <dbReference type="Google" id="ProtNLM"/>
    </source>
</evidence>
<feature type="non-terminal residue" evidence="2">
    <location>
        <position position="1"/>
    </location>
</feature>
<name>A0AAN5CVG2_9BILA</name>
<sequence length="84" mass="9555">FAGTAGVMSVVGYIVVYRFPLRECQEWILIIGMIFNTFGSIASTIAKFYMALHRFLVLRNGQLLEVTQFPPLFSRLSLFAKYAN</sequence>
<dbReference type="Proteomes" id="UP001328107">
    <property type="component" value="Unassembled WGS sequence"/>
</dbReference>
<organism evidence="2 3">
    <name type="scientific">Pristionchus mayeri</name>
    <dbReference type="NCBI Taxonomy" id="1317129"/>
    <lineage>
        <taxon>Eukaryota</taxon>
        <taxon>Metazoa</taxon>
        <taxon>Ecdysozoa</taxon>
        <taxon>Nematoda</taxon>
        <taxon>Chromadorea</taxon>
        <taxon>Rhabditida</taxon>
        <taxon>Rhabditina</taxon>
        <taxon>Diplogasteromorpha</taxon>
        <taxon>Diplogasteroidea</taxon>
        <taxon>Neodiplogasteridae</taxon>
        <taxon>Pristionchus</taxon>
    </lineage>
</organism>
<protein>
    <recommendedName>
        <fullName evidence="4">Serpentine receptor class gamma</fullName>
    </recommendedName>
</protein>
<gene>
    <name evidence="2" type="ORF">PMAYCL1PPCAC_21596</name>
</gene>
<proteinExistence type="predicted"/>
<accession>A0AAN5CVG2</accession>
<comment type="caution">
    <text evidence="2">The sequence shown here is derived from an EMBL/GenBank/DDBJ whole genome shotgun (WGS) entry which is preliminary data.</text>
</comment>
<dbReference type="AlphaFoldDB" id="A0AAN5CVG2"/>
<evidence type="ECO:0000313" key="3">
    <source>
        <dbReference type="Proteomes" id="UP001328107"/>
    </source>
</evidence>
<keyword evidence="1" id="KW-0472">Membrane</keyword>
<evidence type="ECO:0000256" key="1">
    <source>
        <dbReference type="SAM" id="Phobius"/>
    </source>
</evidence>